<dbReference type="InterPro" id="IPR027417">
    <property type="entry name" value="P-loop_NTPase"/>
</dbReference>
<sequence>MHHKKFHPKDKANIISRVLLWWIVDLLWRRNKNPLNQEDLDPVREDASAAHQTKRLEEIWNNEKISARQKNRKPKLWKAMIKYFTWQEHAHVNFLILVNVFGTGMCFYSVTNLMRAIGSNLEQGTHSPNEYLVFIGDMMIGSFCEVLGSQHFCLILPMLGIKARAALVGLIYKKVLRCSKMSMNAGEVMELVCDDTHRLVTMADQFLPNLVRQTAKLIIYITWLLYFVGWKFVPGLAVFTILASFRLCMTNIDINYRKKASQLSEKRLGYLREVLTIIHSVKVNCLEHVYEENIQRTRWQEIKYKAKRWIILSASFSFTSCGQHLATFVIVLVLIYTDRSMLTFDNLFTIIVLSAGIGDSICMRIPISIHFSTDIITGLTRIQRFLESYDATHDTINELPPTKREVSEKDEKLSDDKMSSEVVSETPNVCLDNVFCKLLTSDASNAQMKDVTLLTDISITISSKKLVIITGSVGSGKSSLLSSILHGELHLVKESIKHFGNIAYVSDTPWVFPGTIRENILFGLAYDEEWYSHTIKACQLERDFKRFPDQDLSHIGEYGATLSGGQRTRIALARAVFSRADKYLLDDPFSSLDTKVAENIFNNVFKGLLSERIVFAITLNPQYLSQADYIVKLAKGTIVAQGTLEEVKKDIPELEVYKNKESTVETEEESEDAERDIDLAGAEQLREAEEDREVGSVSFNVDAKYFMFGAPALMLLLILLIILAGQGLTVWVDIQVSSLPNIVNEEQKFHHALIIYPVSLVVTILIVILSRLCIFLLPIRANYRVHNAMVACLLQAPSHFYAVNSAGRILNRFSQDINNLDDLLPFNFLNSSQIRSKPLKCAVHYSKIILEDIIVGAVTILYAFRSSGYTSGMVRSAVEVHAQMTSAERILAYTEIVPEKGREIKKQPPKDWPESGIIQFNNVSLRHYKEGPIILKDLSFEINPAQKIGIVGRTGAGKSSLVAALMRIGETEGNIIIDRLSIEGLNILSTRQRISVISQSPVLFNGTIRENMNPTGELDDSKIWNVLDQVQMGILVGSLPKKFDNECTGGGSNFSVGQRQLFHLARVLLKRNKIIIFDEATGKVDQKTAEQIQNVIHGVFKDCTVITISHRMATIQECDRIMVLDQGSIVEFDKPDVLLNKENGLFLELTKIANET</sequence>
<evidence type="ECO:0000313" key="12">
    <source>
        <dbReference type="EMBL" id="CAB3986234.1"/>
    </source>
</evidence>
<evidence type="ECO:0000256" key="6">
    <source>
        <dbReference type="ARBA" id="ARBA00022741"/>
    </source>
</evidence>
<keyword evidence="5" id="KW-0677">Repeat</keyword>
<evidence type="ECO:0000256" key="7">
    <source>
        <dbReference type="ARBA" id="ARBA00022840"/>
    </source>
</evidence>
<reference evidence="12" key="1">
    <citation type="submission" date="2020-04" db="EMBL/GenBank/DDBJ databases">
        <authorList>
            <person name="Alioto T."/>
            <person name="Alioto T."/>
            <person name="Gomez Garrido J."/>
        </authorList>
    </citation>
    <scope>NUCLEOTIDE SEQUENCE</scope>
    <source>
        <strain evidence="12">A484AB</strain>
    </source>
</reference>
<dbReference type="InterPro" id="IPR036640">
    <property type="entry name" value="ABC1_TM_sf"/>
</dbReference>
<accession>A0A6S7G0C2</accession>
<dbReference type="Gene3D" id="1.20.1560.10">
    <property type="entry name" value="ABC transporter type 1, transmembrane domain"/>
    <property type="match status" value="2"/>
</dbReference>
<keyword evidence="13" id="KW-1185">Reference proteome</keyword>
<dbReference type="PANTHER" id="PTHR24223:SF456">
    <property type="entry name" value="MULTIDRUG RESISTANCE-ASSOCIATED PROTEIN LETHAL(2)03659"/>
    <property type="match status" value="1"/>
</dbReference>
<evidence type="ECO:0000256" key="4">
    <source>
        <dbReference type="ARBA" id="ARBA00022692"/>
    </source>
</evidence>
<dbReference type="EMBL" id="CACRXK020000984">
    <property type="protein sequence ID" value="CAB3986234.1"/>
    <property type="molecule type" value="Genomic_DNA"/>
</dbReference>
<keyword evidence="9 11" id="KW-0472">Membrane</keyword>
<dbReference type="FunFam" id="3.40.50.300:FF:000163">
    <property type="entry name" value="Multidrug resistance-associated protein member 4"/>
    <property type="match status" value="1"/>
</dbReference>
<dbReference type="InterPro" id="IPR050173">
    <property type="entry name" value="ABC_transporter_C-like"/>
</dbReference>
<evidence type="ECO:0000256" key="2">
    <source>
        <dbReference type="ARBA" id="ARBA00009726"/>
    </source>
</evidence>
<comment type="similarity">
    <text evidence="2">Belongs to the ABC transporter superfamily. ABCC family. Conjugate transporter (TC 3.A.1.208) subfamily.</text>
</comment>
<evidence type="ECO:0000256" key="11">
    <source>
        <dbReference type="SAM" id="Phobius"/>
    </source>
</evidence>
<dbReference type="Pfam" id="PF00664">
    <property type="entry name" value="ABC_membrane"/>
    <property type="match status" value="2"/>
</dbReference>
<dbReference type="PANTHER" id="PTHR24223">
    <property type="entry name" value="ATP-BINDING CASSETTE SUB-FAMILY C"/>
    <property type="match status" value="1"/>
</dbReference>
<evidence type="ECO:0000256" key="3">
    <source>
        <dbReference type="ARBA" id="ARBA00022448"/>
    </source>
</evidence>
<comment type="caution">
    <text evidence="12">The sequence shown here is derived from an EMBL/GenBank/DDBJ whole genome shotgun (WGS) entry which is preliminary data.</text>
</comment>
<proteinExistence type="inferred from homology"/>
<dbReference type="GO" id="GO:0016020">
    <property type="term" value="C:membrane"/>
    <property type="evidence" value="ECO:0007669"/>
    <property type="project" value="UniProtKB-SubCell"/>
</dbReference>
<gene>
    <name evidence="12" type="ORF">PACLA_8A075162</name>
</gene>
<keyword evidence="7" id="KW-0067">ATP-binding</keyword>
<dbReference type="GO" id="GO:0140359">
    <property type="term" value="F:ABC-type transporter activity"/>
    <property type="evidence" value="ECO:0007669"/>
    <property type="project" value="InterPro"/>
</dbReference>
<feature type="transmembrane region" description="Helical" evidence="11">
    <location>
        <begin position="713"/>
        <end position="734"/>
    </location>
</feature>
<feature type="transmembrane region" description="Helical" evidence="11">
    <location>
        <begin position="309"/>
        <end position="335"/>
    </location>
</feature>
<evidence type="ECO:0000313" key="13">
    <source>
        <dbReference type="Proteomes" id="UP001152795"/>
    </source>
</evidence>
<feature type="transmembrane region" description="Helical" evidence="11">
    <location>
        <begin position="754"/>
        <end position="779"/>
    </location>
</feature>
<evidence type="ECO:0000256" key="10">
    <source>
        <dbReference type="SAM" id="MobiDB-lite"/>
    </source>
</evidence>
<organism evidence="12 13">
    <name type="scientific">Paramuricea clavata</name>
    <name type="common">Red gorgonian</name>
    <name type="synonym">Violescent sea-whip</name>
    <dbReference type="NCBI Taxonomy" id="317549"/>
    <lineage>
        <taxon>Eukaryota</taxon>
        <taxon>Metazoa</taxon>
        <taxon>Cnidaria</taxon>
        <taxon>Anthozoa</taxon>
        <taxon>Octocorallia</taxon>
        <taxon>Malacalcyonacea</taxon>
        <taxon>Plexauridae</taxon>
        <taxon>Paramuricea</taxon>
    </lineage>
</organism>
<dbReference type="AlphaFoldDB" id="A0A6S7G0C2"/>
<dbReference type="PROSITE" id="PS50929">
    <property type="entry name" value="ABC_TM1F"/>
    <property type="match status" value="2"/>
</dbReference>
<dbReference type="InterPro" id="IPR003439">
    <property type="entry name" value="ABC_transporter-like_ATP-bd"/>
</dbReference>
<keyword evidence="8 11" id="KW-1133">Transmembrane helix</keyword>
<dbReference type="FunFam" id="3.40.50.300:FF:000973">
    <property type="entry name" value="Multidrug resistance-associated protein 4"/>
    <property type="match status" value="1"/>
</dbReference>
<feature type="transmembrane region" description="Helical" evidence="11">
    <location>
        <begin position="90"/>
        <end position="110"/>
    </location>
</feature>
<dbReference type="PROSITE" id="PS50893">
    <property type="entry name" value="ABC_TRANSPORTER_2"/>
    <property type="match status" value="2"/>
</dbReference>
<dbReference type="GO" id="GO:0016887">
    <property type="term" value="F:ATP hydrolysis activity"/>
    <property type="evidence" value="ECO:0007669"/>
    <property type="project" value="InterPro"/>
</dbReference>
<evidence type="ECO:0000256" key="5">
    <source>
        <dbReference type="ARBA" id="ARBA00022737"/>
    </source>
</evidence>
<dbReference type="SUPFAM" id="SSF52540">
    <property type="entry name" value="P-loop containing nucleoside triphosphate hydrolases"/>
    <property type="match status" value="2"/>
</dbReference>
<keyword evidence="3" id="KW-0813">Transport</keyword>
<dbReference type="CDD" id="cd03244">
    <property type="entry name" value="ABCC_MRP_domain2"/>
    <property type="match status" value="1"/>
</dbReference>
<keyword evidence="6" id="KW-0547">Nucleotide-binding</keyword>
<evidence type="ECO:0000256" key="1">
    <source>
        <dbReference type="ARBA" id="ARBA00004141"/>
    </source>
</evidence>
<protein>
    <submittedName>
        <fullName evidence="12">Multidrug resistance-associated 4-like</fullName>
    </submittedName>
</protein>
<comment type="subcellular location">
    <subcellularLocation>
        <location evidence="1">Membrane</location>
        <topology evidence="1">Multi-pass membrane protein</topology>
    </subcellularLocation>
</comment>
<dbReference type="Pfam" id="PF00005">
    <property type="entry name" value="ABC_tran"/>
    <property type="match status" value="2"/>
</dbReference>
<keyword evidence="4 11" id="KW-0812">Transmembrane</keyword>
<name>A0A6S7G0C2_PARCT</name>
<dbReference type="PROSITE" id="PS00211">
    <property type="entry name" value="ABC_TRANSPORTER_1"/>
    <property type="match status" value="1"/>
</dbReference>
<dbReference type="SUPFAM" id="SSF90123">
    <property type="entry name" value="ABC transporter transmembrane region"/>
    <property type="match status" value="2"/>
</dbReference>
<dbReference type="GO" id="GO:0005524">
    <property type="term" value="F:ATP binding"/>
    <property type="evidence" value="ECO:0007669"/>
    <property type="project" value="UniProtKB-KW"/>
</dbReference>
<dbReference type="Proteomes" id="UP001152795">
    <property type="component" value="Unassembled WGS sequence"/>
</dbReference>
<dbReference type="OrthoDB" id="6500128at2759"/>
<dbReference type="InterPro" id="IPR011527">
    <property type="entry name" value="ABC1_TM_dom"/>
</dbReference>
<dbReference type="SMART" id="SM00382">
    <property type="entry name" value="AAA"/>
    <property type="match status" value="2"/>
</dbReference>
<dbReference type="InterPro" id="IPR017871">
    <property type="entry name" value="ABC_transporter-like_CS"/>
</dbReference>
<evidence type="ECO:0000256" key="8">
    <source>
        <dbReference type="ARBA" id="ARBA00022989"/>
    </source>
</evidence>
<dbReference type="InterPro" id="IPR003593">
    <property type="entry name" value="AAA+_ATPase"/>
</dbReference>
<evidence type="ECO:0000256" key="9">
    <source>
        <dbReference type="ARBA" id="ARBA00023136"/>
    </source>
</evidence>
<feature type="region of interest" description="Disordered" evidence="10">
    <location>
        <begin position="396"/>
        <end position="418"/>
    </location>
</feature>
<dbReference type="Gene3D" id="3.40.50.300">
    <property type="entry name" value="P-loop containing nucleotide triphosphate hydrolases"/>
    <property type="match status" value="2"/>
</dbReference>